<reference evidence="1 2" key="1">
    <citation type="submission" date="2013-11" db="EMBL/GenBank/DDBJ databases">
        <title>Genomic analysis of Pelistega sp. HM-7.</title>
        <authorList>
            <person name="Kumbhare S.V."/>
            <person name="Shetty S.A."/>
            <person name="Sharma O."/>
            <person name="Dhotre D.P."/>
        </authorList>
    </citation>
    <scope>NUCLEOTIDE SEQUENCE [LARGE SCALE GENOMIC DNA]</scope>
    <source>
        <strain evidence="1 2">HM-7</strain>
    </source>
</reference>
<sequence length="96" mass="11024">MADTFFEHSADDDQQELLLSLVAANNRLTMQLNATQHVLMSLLQTIESKDEVKYYVEKCASAYLAYAQDIDQDTELTDYYQESIDEYLDILGDTND</sequence>
<proteinExistence type="predicted"/>
<name>V8G0U7_9BURK</name>
<dbReference type="RefSeq" id="WP_023951635.1">
    <property type="nucleotide sequence ID" value="NZ_AYSV01000091.1"/>
</dbReference>
<accession>V8G0U7</accession>
<dbReference type="AlphaFoldDB" id="V8G0U7"/>
<keyword evidence="2" id="KW-1185">Reference proteome</keyword>
<gene>
    <name evidence="1" type="ORF">V757_08355</name>
</gene>
<evidence type="ECO:0000313" key="1">
    <source>
        <dbReference type="EMBL" id="ETD70045.1"/>
    </source>
</evidence>
<dbReference type="EMBL" id="AYSV01000091">
    <property type="protein sequence ID" value="ETD70045.1"/>
    <property type="molecule type" value="Genomic_DNA"/>
</dbReference>
<organism evidence="1 2">
    <name type="scientific">Pelistega indica</name>
    <dbReference type="NCBI Taxonomy" id="1414851"/>
    <lineage>
        <taxon>Bacteria</taxon>
        <taxon>Pseudomonadati</taxon>
        <taxon>Pseudomonadota</taxon>
        <taxon>Betaproteobacteria</taxon>
        <taxon>Burkholderiales</taxon>
        <taxon>Alcaligenaceae</taxon>
        <taxon>Pelistega</taxon>
    </lineage>
</organism>
<dbReference type="Proteomes" id="UP000018766">
    <property type="component" value="Unassembled WGS sequence"/>
</dbReference>
<protein>
    <submittedName>
        <fullName evidence="1">Uncharacterized protein</fullName>
    </submittedName>
</protein>
<comment type="caution">
    <text evidence="1">The sequence shown here is derived from an EMBL/GenBank/DDBJ whole genome shotgun (WGS) entry which is preliminary data.</text>
</comment>
<evidence type="ECO:0000313" key="2">
    <source>
        <dbReference type="Proteomes" id="UP000018766"/>
    </source>
</evidence>